<dbReference type="EMBL" id="JADIVZ010000004">
    <property type="protein sequence ID" value="MBF4162213.1"/>
    <property type="molecule type" value="Genomic_DNA"/>
</dbReference>
<dbReference type="Gene3D" id="3.40.190.80">
    <property type="match status" value="1"/>
</dbReference>
<dbReference type="CDD" id="cd01637">
    <property type="entry name" value="IMPase_like"/>
    <property type="match status" value="1"/>
</dbReference>
<dbReference type="Proteomes" id="UP000656804">
    <property type="component" value="Unassembled WGS sequence"/>
</dbReference>
<reference evidence="2" key="1">
    <citation type="submission" date="2020-11" db="EMBL/GenBank/DDBJ databases">
        <title>Nocardioides sp. CBS4Y-1, whole genome shotgun sequence.</title>
        <authorList>
            <person name="Tuo L."/>
        </authorList>
    </citation>
    <scope>NUCLEOTIDE SEQUENCE</scope>
    <source>
        <strain evidence="2">CBS4Y-1</strain>
    </source>
</reference>
<dbReference type="Gene3D" id="3.30.540.10">
    <property type="entry name" value="Fructose-1,6-Bisphosphatase, subunit A, domain 1"/>
    <property type="match status" value="1"/>
</dbReference>
<dbReference type="InterPro" id="IPR000760">
    <property type="entry name" value="Inositol_monophosphatase-like"/>
</dbReference>
<feature type="binding site" evidence="1">
    <location>
        <position position="74"/>
    </location>
    <ligand>
        <name>Mg(2+)</name>
        <dbReference type="ChEBI" id="CHEBI:18420"/>
        <label>1</label>
        <note>catalytic</note>
    </ligand>
</feature>
<dbReference type="GO" id="GO:0046872">
    <property type="term" value="F:metal ion binding"/>
    <property type="evidence" value="ECO:0007669"/>
    <property type="project" value="UniProtKB-KW"/>
</dbReference>
<comment type="caution">
    <text evidence="2">The sequence shown here is derived from an EMBL/GenBank/DDBJ whole genome shotgun (WGS) entry which is preliminary data.</text>
</comment>
<dbReference type="Pfam" id="PF00459">
    <property type="entry name" value="Inositol_P"/>
    <property type="match status" value="1"/>
</dbReference>
<sequence length="262" mass="27117">MSPSASSADIALAADLVRAAATLAARIRDQGTDSLAVDTKSGISDVVTAADHAAERLITERLVAERTHDGLLGEEGTARESTSGRTWVIDPVDGTWNFVAGLPWWCSALALRGEGDDDVLLGAVHDPVRHRTFVGGPGIPTAVDGVALPPLADARLASSGVATYLHPSWQHGPVGDAWRRVADRVATVRMLGSGSMDVTAVAEGGLGMLFQHSVPPWDRLPGAGLVLGLGGAVRRVEAAGQVWHLAGAPSAVAEAADLLLDR</sequence>
<dbReference type="GO" id="GO:0007165">
    <property type="term" value="P:signal transduction"/>
    <property type="evidence" value="ECO:0007669"/>
    <property type="project" value="TreeGrafter"/>
</dbReference>
<keyword evidence="1" id="KW-0460">Magnesium</keyword>
<dbReference type="RefSeq" id="WP_194503453.1">
    <property type="nucleotide sequence ID" value="NZ_JADIVZ010000004.1"/>
</dbReference>
<evidence type="ECO:0000313" key="2">
    <source>
        <dbReference type="EMBL" id="MBF4162213.1"/>
    </source>
</evidence>
<dbReference type="PANTHER" id="PTHR20854:SF4">
    <property type="entry name" value="INOSITOL-1-MONOPHOSPHATASE-RELATED"/>
    <property type="match status" value="1"/>
</dbReference>
<keyword evidence="1" id="KW-0479">Metal-binding</keyword>
<feature type="binding site" evidence="1">
    <location>
        <position position="218"/>
    </location>
    <ligand>
        <name>Mg(2+)</name>
        <dbReference type="ChEBI" id="CHEBI:18420"/>
        <label>1</label>
        <note>catalytic</note>
    </ligand>
</feature>
<evidence type="ECO:0000313" key="3">
    <source>
        <dbReference type="Proteomes" id="UP000656804"/>
    </source>
</evidence>
<feature type="binding site" evidence="1">
    <location>
        <position position="90"/>
    </location>
    <ligand>
        <name>Mg(2+)</name>
        <dbReference type="ChEBI" id="CHEBI:18420"/>
        <label>2</label>
    </ligand>
</feature>
<dbReference type="SUPFAM" id="SSF56655">
    <property type="entry name" value="Carbohydrate phosphatase"/>
    <property type="match status" value="1"/>
</dbReference>
<proteinExistence type="predicted"/>
<dbReference type="GO" id="GO:0006020">
    <property type="term" value="P:inositol metabolic process"/>
    <property type="evidence" value="ECO:0007669"/>
    <property type="project" value="TreeGrafter"/>
</dbReference>
<name>A0A930UWL8_9ACTN</name>
<accession>A0A930UWL8</accession>
<dbReference type="PANTHER" id="PTHR20854">
    <property type="entry name" value="INOSITOL MONOPHOSPHATASE"/>
    <property type="match status" value="1"/>
</dbReference>
<dbReference type="AlphaFoldDB" id="A0A930UWL8"/>
<gene>
    <name evidence="2" type="ORF">ISG29_10955</name>
</gene>
<comment type="cofactor">
    <cofactor evidence="1">
        <name>Mg(2+)</name>
        <dbReference type="ChEBI" id="CHEBI:18420"/>
    </cofactor>
</comment>
<dbReference type="PRINTS" id="PR00377">
    <property type="entry name" value="IMPHPHTASES"/>
</dbReference>
<keyword evidence="3" id="KW-1185">Reference proteome</keyword>
<evidence type="ECO:0000256" key="1">
    <source>
        <dbReference type="PIRSR" id="PIRSR600760-2"/>
    </source>
</evidence>
<dbReference type="GO" id="GO:0008934">
    <property type="term" value="F:inositol monophosphate 1-phosphatase activity"/>
    <property type="evidence" value="ECO:0007669"/>
    <property type="project" value="TreeGrafter"/>
</dbReference>
<protein>
    <submittedName>
        <fullName evidence="2">Inositol monophosphatase</fullName>
    </submittedName>
</protein>
<organism evidence="2 3">
    <name type="scientific">Nocardioides acrostichi</name>
    <dbReference type="NCBI Taxonomy" id="2784339"/>
    <lineage>
        <taxon>Bacteria</taxon>
        <taxon>Bacillati</taxon>
        <taxon>Actinomycetota</taxon>
        <taxon>Actinomycetes</taxon>
        <taxon>Propionibacteriales</taxon>
        <taxon>Nocardioidaceae</taxon>
        <taxon>Nocardioides</taxon>
    </lineage>
</organism>
<feature type="binding site" evidence="1">
    <location>
        <position position="93"/>
    </location>
    <ligand>
        <name>Mg(2+)</name>
        <dbReference type="ChEBI" id="CHEBI:18420"/>
        <label>2</label>
    </ligand>
</feature>